<dbReference type="Proteomes" id="UP000830395">
    <property type="component" value="Chromosome 19"/>
</dbReference>
<comment type="caution">
    <text evidence="1">The sequence shown here is derived from an EMBL/GenBank/DDBJ whole genome shotgun (WGS) entry which is preliminary data.</text>
</comment>
<evidence type="ECO:0000313" key="1">
    <source>
        <dbReference type="EMBL" id="MCJ8743575.1"/>
    </source>
</evidence>
<evidence type="ECO:0000313" key="2">
    <source>
        <dbReference type="Proteomes" id="UP000830395"/>
    </source>
</evidence>
<protein>
    <submittedName>
        <fullName evidence="1">Uncharacterized protein</fullName>
    </submittedName>
</protein>
<sequence length="110" mass="12538">MIMRHVTKHTSYETGSMNDSEFSVHRWPLQSPGPWPLPFVGNIFTELNFKTIDKLAEKYGGVFSLRWGSEKTVFISGHKMVKEALITQLDSFADRPVVPLFHNVFKGLGK</sequence>
<proteinExistence type="predicted"/>
<reference evidence="1" key="1">
    <citation type="submission" date="2020-02" db="EMBL/GenBank/DDBJ databases">
        <title>Genome sequencing of the panga catfish, Pangasius djambal.</title>
        <authorList>
            <person name="Wen M."/>
            <person name="Zahm M."/>
            <person name="Roques C."/>
            <person name="Cabau C."/>
            <person name="Klopp C."/>
            <person name="Donnadieu C."/>
            <person name="Jouanno E."/>
            <person name="Avarre J.-C."/>
            <person name="Campet M."/>
            <person name="Ha T."/>
            <person name="Dugue R."/>
            <person name="Lampietro C."/>
            <person name="Louis A."/>
            <person name="Herpin A."/>
            <person name="Echchiki A."/>
            <person name="Berthelot C."/>
            <person name="Parey E."/>
            <person name="Roest-Crollius H."/>
            <person name="Braasch I."/>
            <person name="Postlethwait J.H."/>
            <person name="Bobe J."/>
            <person name="Montfort J."/>
            <person name="Bouchez O."/>
            <person name="Begum T."/>
            <person name="Schartl M."/>
            <person name="Gustiano R."/>
            <person name="Guiguen Y."/>
        </authorList>
    </citation>
    <scope>NUCLEOTIDE SEQUENCE</scope>
    <source>
        <strain evidence="1">Pdj_M5554</strain>
    </source>
</reference>
<name>A0ACC5Z645_9TELE</name>
<organism evidence="1 2">
    <name type="scientific">Pangasius djambal</name>
    <dbReference type="NCBI Taxonomy" id="1691987"/>
    <lineage>
        <taxon>Eukaryota</taxon>
        <taxon>Metazoa</taxon>
        <taxon>Chordata</taxon>
        <taxon>Craniata</taxon>
        <taxon>Vertebrata</taxon>
        <taxon>Euteleostomi</taxon>
        <taxon>Actinopterygii</taxon>
        <taxon>Neopterygii</taxon>
        <taxon>Teleostei</taxon>
        <taxon>Ostariophysi</taxon>
        <taxon>Siluriformes</taxon>
        <taxon>Pangasiidae</taxon>
        <taxon>Pangasius</taxon>
    </lineage>
</organism>
<keyword evidence="2" id="KW-1185">Reference proteome</keyword>
<accession>A0ACC5Z645</accession>
<gene>
    <name evidence="1" type="ORF">PDJAM_G00095440</name>
</gene>
<dbReference type="EMBL" id="CM040993">
    <property type="protein sequence ID" value="MCJ8743575.1"/>
    <property type="molecule type" value="Genomic_DNA"/>
</dbReference>